<proteinExistence type="predicted"/>
<organism evidence="2 3">
    <name type="scientific">Pseudomonas cyclaminis</name>
    <dbReference type="NCBI Taxonomy" id="2781239"/>
    <lineage>
        <taxon>Bacteria</taxon>
        <taxon>Pseudomonadati</taxon>
        <taxon>Pseudomonadota</taxon>
        <taxon>Gammaproteobacteria</taxon>
        <taxon>Pseudomonadales</taxon>
        <taxon>Pseudomonadaceae</taxon>
        <taxon>Pseudomonas</taxon>
    </lineage>
</organism>
<reference evidence="2 3" key="1">
    <citation type="submission" date="2020-10" db="EMBL/GenBank/DDBJ databases">
        <title>The draft genomes of Cyclamen pathogen Pseudomonas sp.</title>
        <authorList>
            <person name="Fujikawa T."/>
            <person name="Sawada H."/>
        </authorList>
    </citation>
    <scope>NUCLEOTIDE SEQUENCE [LARGE SCALE GENOMIC DNA]</scope>
    <source>
        <strain evidence="2 3">MAFF 301449</strain>
    </source>
</reference>
<evidence type="ECO:0000256" key="1">
    <source>
        <dbReference type="SAM" id="MobiDB-lite"/>
    </source>
</evidence>
<dbReference type="EMBL" id="JADDUM010000041">
    <property type="protein sequence ID" value="MBE8590712.1"/>
    <property type="molecule type" value="Genomic_DNA"/>
</dbReference>
<dbReference type="Proteomes" id="UP000613075">
    <property type="component" value="Unassembled WGS sequence"/>
</dbReference>
<accession>A0ABR9SP73</accession>
<evidence type="ECO:0000313" key="2">
    <source>
        <dbReference type="EMBL" id="MBE8590712.1"/>
    </source>
</evidence>
<keyword evidence="3" id="KW-1185">Reference proteome</keyword>
<gene>
    <name evidence="2" type="ORF">IQK56_07095</name>
</gene>
<sequence>MSKVGNPYVSSDDHLLATALSNNLQLPVLDQFKEDGHLTQQSMQKIASEDPGTSAVPERVIMLFRETVNRPRLNQAVLGKDRHLTAESLSTAAGSLVGNTNPNTQSADPYHAKTDLQLVQAFRAMFDDIRDTSEDYSFFFEKHRYVKKDTILEMSKDPDETDKNGQTVRDPATGFPKKKYSENQVYITKNLVERGLLDSLDSNKANGTSIFGSHNHDGWIKNYSVDRWMENEKKEKGL</sequence>
<feature type="region of interest" description="Disordered" evidence="1">
    <location>
        <begin position="156"/>
        <end position="175"/>
    </location>
</feature>
<evidence type="ECO:0000313" key="3">
    <source>
        <dbReference type="Proteomes" id="UP000613075"/>
    </source>
</evidence>
<protein>
    <recommendedName>
        <fullName evidence="4">Type III secretion effector protein</fullName>
    </recommendedName>
</protein>
<evidence type="ECO:0008006" key="4">
    <source>
        <dbReference type="Google" id="ProtNLM"/>
    </source>
</evidence>
<name>A0ABR9SP73_9PSED</name>
<comment type="caution">
    <text evidence="2">The sequence shown here is derived from an EMBL/GenBank/DDBJ whole genome shotgun (WGS) entry which is preliminary data.</text>
</comment>